<comment type="caution">
    <text evidence="2">The sequence shown here is derived from an EMBL/GenBank/DDBJ whole genome shotgun (WGS) entry which is preliminary data.</text>
</comment>
<dbReference type="PROSITE" id="PS51257">
    <property type="entry name" value="PROKAR_LIPOPROTEIN"/>
    <property type="match status" value="1"/>
</dbReference>
<gene>
    <name evidence="2" type="ORF">CE91St16_15320</name>
    <name evidence="3" type="ORF">RVH17_03680</name>
</gene>
<proteinExistence type="predicted"/>
<feature type="chain" id="PRO_5041394598" description="DUF5689 domain-containing protein" evidence="1">
    <location>
        <begin position="26"/>
        <end position="790"/>
    </location>
</feature>
<evidence type="ECO:0000313" key="4">
    <source>
        <dbReference type="Proteomes" id="UP001055105"/>
    </source>
</evidence>
<organism evidence="2 4">
    <name type="scientific">Alistipes finegoldii</name>
    <dbReference type="NCBI Taxonomy" id="214856"/>
    <lineage>
        <taxon>Bacteria</taxon>
        <taxon>Pseudomonadati</taxon>
        <taxon>Bacteroidota</taxon>
        <taxon>Bacteroidia</taxon>
        <taxon>Bacteroidales</taxon>
        <taxon>Rikenellaceae</taxon>
        <taxon>Alistipes</taxon>
    </lineage>
</organism>
<dbReference type="GeneID" id="79836711"/>
<keyword evidence="1" id="KW-0732">Signal</keyword>
<reference evidence="3" key="2">
    <citation type="submission" date="2023-10" db="EMBL/GenBank/DDBJ databases">
        <title>Genome Sequence of the Bacteria from From Gut Wall in Crohn's Disease.</title>
        <authorList>
            <person name="Rodriguez-Palacios A."/>
        </authorList>
    </citation>
    <scope>NUCLEOTIDE SEQUENCE</scope>
    <source>
        <strain evidence="3">CavFT-hAR58</strain>
    </source>
</reference>
<dbReference type="EMBL" id="JAWDES010000004">
    <property type="protein sequence ID" value="MDU0259219.1"/>
    <property type="molecule type" value="Genomic_DNA"/>
</dbReference>
<dbReference type="Proteomes" id="UP001181347">
    <property type="component" value="Unassembled WGS sequence"/>
</dbReference>
<feature type="signal peptide" evidence="1">
    <location>
        <begin position="1"/>
        <end position="25"/>
    </location>
</feature>
<name>A0AA37NN65_9BACT</name>
<dbReference type="Proteomes" id="UP001055105">
    <property type="component" value="Unassembled WGS sequence"/>
</dbReference>
<evidence type="ECO:0000313" key="2">
    <source>
        <dbReference type="EMBL" id="GKI18624.1"/>
    </source>
</evidence>
<dbReference type="RefSeq" id="WP_229027730.1">
    <property type="nucleotide sequence ID" value="NZ_AP025581.1"/>
</dbReference>
<reference evidence="2" key="1">
    <citation type="submission" date="2022-01" db="EMBL/GenBank/DDBJ databases">
        <title>Novel bile acid biosynthetic pathways are enriched in the microbiome of centenarians.</title>
        <authorList>
            <person name="Sato Y."/>
            <person name="Atarashi K."/>
            <person name="Plichta R.D."/>
            <person name="Arai Y."/>
            <person name="Sasajima S."/>
            <person name="Kearney M.S."/>
            <person name="Suda W."/>
            <person name="Takeshita K."/>
            <person name="Sasaki T."/>
            <person name="Okamoto S."/>
            <person name="Skelly N.A."/>
            <person name="Okamura Y."/>
            <person name="Vlamakis H."/>
            <person name="Li Y."/>
            <person name="Tanoue T."/>
            <person name="Takei H."/>
            <person name="Nittono H."/>
            <person name="Narushima S."/>
            <person name="Irie J."/>
            <person name="Itoh H."/>
            <person name="Moriya K."/>
            <person name="Sugiura Y."/>
            <person name="Suematsu M."/>
            <person name="Moritoki N."/>
            <person name="Shibata S."/>
            <person name="Littman R.D."/>
            <person name="Fischbach A.M."/>
            <person name="Uwamino Y."/>
            <person name="Inoue T."/>
            <person name="Honda A."/>
            <person name="Hattori M."/>
            <person name="Murai T."/>
            <person name="Xavier J.R."/>
            <person name="Hirose N."/>
            <person name="Honda K."/>
        </authorList>
    </citation>
    <scope>NUCLEOTIDE SEQUENCE</scope>
    <source>
        <strain evidence="2">CE91-St16</strain>
    </source>
</reference>
<protein>
    <recommendedName>
        <fullName evidence="5">DUF5689 domain-containing protein</fullName>
    </recommendedName>
</protein>
<sequence length="790" mass="82988">MTLKSYLRMLLAAVTLLFVTSGCNDDDDKVGPPPSYSFSVAVSDVAQTEATVTVTPSNDQATYYYAAVKKAEFDTFESDAAYAQHILDNLKAIADKKVLPLSEYLATALVKGSAPQKITDLTAGTDYYAVALGMLTDGRFTSDLVKEAFKTDDAPEPAPELTLSMRAGDASGANTSSYVTCHIKSSDIVSAKAAFLMKSAVDKALAEGKTLAEILAGVTTDPTLKTEQVEKINSADGYDLPCRGVPAATAVTAIVSVTSANGKTTVDSASATTDAAQGGDLTFTIAVTNIGAKGADINITPSNNSDTYYFDIYPASVVDQIPDDNQLIAAIIGANDGDVTKYLSTGPDGYSKELIEQYIPFDPETEYCVVAFGCNGTAGTTAVTKERFTTLADDGETGDGPELTLTLRAGDANGANTDTKVYMGAYAPTATGAYYGVFLTSDVEKVLAQGASYDAIVTQNGTDMSTKDGWLDGLVQNPGIGVTFSGLDPATSYTCILKVTDSAGKSTTKHVAATTEGGGEASDAYKAWLGTWTLTSTSSEVNAAPLSFDVTFIQGVANSSYKLQGWGITTIRDQSQILPSAKFDSATGNFEILEGQSLYTDPEDGSVLTLTGRALLQGKYYIINGGYPGFTGKLNADKNSATITLYQGSVEGMGNFTTSSMDFFWVLGQDIYWQKAAEGYTDKDYPIGPYTMTRKSSGASVAASKSAATILHASKLSSVLSGCTVLSTSVKQNGVVFESQVAMPSSLVFDRPAASGTVIGNSGKFENAGLKKQISNNLDNNTDFQLLNRL</sequence>
<evidence type="ECO:0008006" key="5">
    <source>
        <dbReference type="Google" id="ProtNLM"/>
    </source>
</evidence>
<accession>A0AA37NN65</accession>
<dbReference type="AlphaFoldDB" id="A0AA37NN65"/>
<evidence type="ECO:0000313" key="3">
    <source>
        <dbReference type="EMBL" id="MDU0259219.1"/>
    </source>
</evidence>
<dbReference type="EMBL" id="BQOL01000001">
    <property type="protein sequence ID" value="GKI18624.1"/>
    <property type="molecule type" value="Genomic_DNA"/>
</dbReference>
<evidence type="ECO:0000256" key="1">
    <source>
        <dbReference type="SAM" id="SignalP"/>
    </source>
</evidence>